<evidence type="ECO:0000259" key="2">
    <source>
        <dbReference type="Pfam" id="PF23770"/>
    </source>
</evidence>
<keyword evidence="1" id="KW-0853">WD repeat</keyword>
<dbReference type="SMART" id="SM00320">
    <property type="entry name" value="WD40"/>
    <property type="match status" value="11"/>
</dbReference>
<dbReference type="InterPro" id="IPR056424">
    <property type="entry name" value="Beta-prop_GEMI5_2nd"/>
</dbReference>
<dbReference type="Pfam" id="PF23770">
    <property type="entry name" value="Beta-prop_RIG_1st"/>
    <property type="match status" value="1"/>
</dbReference>
<protein>
    <submittedName>
        <fullName evidence="5">Gem-associated protein 5-like</fullName>
    </submittedName>
</protein>
<dbReference type="Gene3D" id="2.130.10.10">
    <property type="entry name" value="YVTN repeat-like/Quinoprotein amine dehydrogenase"/>
    <property type="match status" value="2"/>
</dbReference>
<feature type="repeat" description="WD" evidence="1">
    <location>
        <begin position="216"/>
        <end position="242"/>
    </location>
</feature>
<dbReference type="PANTHER" id="PTHR46362">
    <property type="entry name" value="GEM-ASSOCIATED PROTEIN 5"/>
    <property type="match status" value="1"/>
</dbReference>
<sequence length="658" mass="71913">MKGIGLAISPSWYCSRVSACNSNGIVAYGGRNSVVFLNTRTDPPVYCGWICESRNRVTSVVWHPTDGSTLGCSGDEEGKVRVWDADTKIVVASHNHHGQNRLTVVDWSPAATDVIVSADDRGHVYSWNYASDEATHLHPEPQAVSALACSPHHPGIVAIGYKSGSIIVVDVEKKGSVVQKFKGHDEEIHSLAWSPSRCEDFRQTEDVAVVDSNRGDQGLLASGSKDRTIRLWSRSRGRSIAVMRLPNTTRQRGGGGAYDDSGGRSRTYVALLWPRDRPQELISSSHGGDLLLWDLSKPGKGKFQVFTTGGVTAHARTVFSIVQTSWDTICTISMDRQIILWDLQCLTSKVAIPTVGGTVNTIAISSQTGRLAIGAGDCQLRVWSPQSESNAYELQLFWQGIKAKVTAVAWHPSKEGWLAYATEEGRVGIYDVLASKPPMISASYHKGTIYTITWGRPCNLSGMWRHLLSRIFVIGFLSVTHKLPMRTDLAWKPDFSMVAVGNDDGSVQLFRPTALQLVCTLQVHRKLINCLCWHPQFTHASDEVAPLACWLASGSNESNVVVYDLTELIGTAETETEGAIVAARTITECYRQLAGHATRITSLAWSPHVPGRLASVSYDGTAQVSENRVHMSNDQVGDALCPVGRHGHVLVQELPARQ</sequence>
<dbReference type="InterPro" id="IPR056432">
    <property type="entry name" value="Beta-prop_GEMI5_1st"/>
</dbReference>
<reference evidence="5" key="1">
    <citation type="submission" date="2025-08" db="UniProtKB">
        <authorList>
            <consortium name="RefSeq"/>
        </authorList>
    </citation>
    <scope>IDENTIFICATION</scope>
</reference>
<evidence type="ECO:0000313" key="4">
    <source>
        <dbReference type="Proteomes" id="UP000695022"/>
    </source>
</evidence>
<evidence type="ECO:0000256" key="1">
    <source>
        <dbReference type="PROSITE-ProRule" id="PRU00221"/>
    </source>
</evidence>
<dbReference type="InterPro" id="IPR011047">
    <property type="entry name" value="Quinoprotein_ADH-like_sf"/>
</dbReference>
<dbReference type="SUPFAM" id="SSF50998">
    <property type="entry name" value="Quinoprotein alcohol dehydrogenase-like"/>
    <property type="match status" value="1"/>
</dbReference>
<dbReference type="InterPro" id="IPR001680">
    <property type="entry name" value="WD40_rpt"/>
</dbReference>
<dbReference type="RefSeq" id="XP_014677624.1">
    <property type="nucleotide sequence ID" value="XM_014822138.1"/>
</dbReference>
<feature type="non-terminal residue" evidence="5">
    <location>
        <position position="658"/>
    </location>
</feature>
<name>A0ABM1EZK3_PRICU</name>
<evidence type="ECO:0000259" key="3">
    <source>
        <dbReference type="Pfam" id="PF23775"/>
    </source>
</evidence>
<dbReference type="PANTHER" id="PTHR46362:SF1">
    <property type="entry name" value="GEM-ASSOCIATED PROTEIN 5"/>
    <property type="match status" value="1"/>
</dbReference>
<dbReference type="PROSITE" id="PS50082">
    <property type="entry name" value="WD_REPEATS_2"/>
    <property type="match status" value="1"/>
</dbReference>
<gene>
    <name evidence="5" type="primary">LOC106817471</name>
</gene>
<feature type="domain" description="Gem-associated protein 5 first beta-propeller" evidence="2">
    <location>
        <begin position="136"/>
        <end position="203"/>
    </location>
</feature>
<dbReference type="Pfam" id="PF00400">
    <property type="entry name" value="WD40"/>
    <property type="match status" value="1"/>
</dbReference>
<organism evidence="4 5">
    <name type="scientific">Priapulus caudatus</name>
    <name type="common">Priapulid worm</name>
    <dbReference type="NCBI Taxonomy" id="37621"/>
    <lineage>
        <taxon>Eukaryota</taxon>
        <taxon>Metazoa</taxon>
        <taxon>Ecdysozoa</taxon>
        <taxon>Scalidophora</taxon>
        <taxon>Priapulida</taxon>
        <taxon>Priapulimorpha</taxon>
        <taxon>Priapulimorphida</taxon>
        <taxon>Priapulidae</taxon>
        <taxon>Priapulus</taxon>
    </lineage>
</organism>
<dbReference type="InterPro" id="IPR052640">
    <property type="entry name" value="Gemin-5"/>
</dbReference>
<keyword evidence="4" id="KW-1185">Reference proteome</keyword>
<dbReference type="Pfam" id="PF23775">
    <property type="entry name" value="Beta-prop_RIG_2nd"/>
    <property type="match status" value="1"/>
</dbReference>
<dbReference type="InterPro" id="IPR015943">
    <property type="entry name" value="WD40/YVTN_repeat-like_dom_sf"/>
</dbReference>
<proteinExistence type="predicted"/>
<evidence type="ECO:0000313" key="5">
    <source>
        <dbReference type="RefSeq" id="XP_014677624.1"/>
    </source>
</evidence>
<dbReference type="GeneID" id="106817471"/>
<accession>A0ABM1EZK3</accession>
<dbReference type="Proteomes" id="UP000695022">
    <property type="component" value="Unplaced"/>
</dbReference>
<feature type="domain" description="Gem-associated protein 5 second beta-propeller" evidence="3">
    <location>
        <begin position="368"/>
        <end position="624"/>
    </location>
</feature>
<dbReference type="SUPFAM" id="SSF117289">
    <property type="entry name" value="Nucleoporin domain"/>
    <property type="match status" value="1"/>
</dbReference>